<feature type="domain" description="GST N-terminal" evidence="1">
    <location>
        <begin position="1"/>
        <end position="78"/>
    </location>
</feature>
<evidence type="ECO:0000259" key="1">
    <source>
        <dbReference type="PROSITE" id="PS50404"/>
    </source>
</evidence>
<dbReference type="PANTHER" id="PTHR42673">
    <property type="entry name" value="MALEYLACETOACETATE ISOMERASE"/>
    <property type="match status" value="1"/>
</dbReference>
<sequence length="214" mass="23768">MKLYGMLDSPYVRRVAISLDCYGVPFEHHPLSVFSDFEAFARVNPVVKAPTLVLDDGTVLMDSNLILDHFEAQAPRPLLPPTDRHRVLARTGLALVACEKAVQVVYERRLRPEAKQHGPWLERVSLQLRAACAGLEASARAEEDTLDQAAISSAVAWAFIQHVAADLVDPADYPGWSHEARALNDSALFRRYPLETAAPTQIPIRTQSEPDYSI</sequence>
<dbReference type="GO" id="GO:0004364">
    <property type="term" value="F:glutathione transferase activity"/>
    <property type="evidence" value="ECO:0007669"/>
    <property type="project" value="TreeGrafter"/>
</dbReference>
<dbReference type="EMBL" id="AP022642">
    <property type="protein sequence ID" value="BCA28673.1"/>
    <property type="molecule type" value="Genomic_DNA"/>
</dbReference>
<dbReference type="GeneID" id="57397867"/>
<dbReference type="KEGG" id="poj:PtoMrB4_26500"/>
<dbReference type="AlphaFoldDB" id="A0A679GE45"/>
<dbReference type="GO" id="GO:0006749">
    <property type="term" value="P:glutathione metabolic process"/>
    <property type="evidence" value="ECO:0007669"/>
    <property type="project" value="TreeGrafter"/>
</dbReference>
<evidence type="ECO:0000313" key="2">
    <source>
        <dbReference type="EMBL" id="BCA28673.1"/>
    </source>
</evidence>
<dbReference type="Proteomes" id="UP000501237">
    <property type="component" value="Chromosome"/>
</dbReference>
<dbReference type="GO" id="GO:0016034">
    <property type="term" value="F:maleylacetoacetate isomerase activity"/>
    <property type="evidence" value="ECO:0007669"/>
    <property type="project" value="TreeGrafter"/>
</dbReference>
<gene>
    <name evidence="2" type="ORF">PtoMrB4_26500</name>
</gene>
<accession>A0A679GE45</accession>
<dbReference type="GO" id="GO:0006559">
    <property type="term" value="P:L-phenylalanine catabolic process"/>
    <property type="evidence" value="ECO:0007669"/>
    <property type="project" value="TreeGrafter"/>
</dbReference>
<dbReference type="Gene3D" id="1.20.1050.10">
    <property type="match status" value="1"/>
</dbReference>
<dbReference type="PANTHER" id="PTHR42673:SF21">
    <property type="entry name" value="GLUTATHIONE S-TRANSFERASE YFCF"/>
    <property type="match status" value="1"/>
</dbReference>
<dbReference type="RefSeq" id="WP_172433549.1">
    <property type="nucleotide sequence ID" value="NZ_AP022642.1"/>
</dbReference>
<dbReference type="InterPro" id="IPR036249">
    <property type="entry name" value="Thioredoxin-like_sf"/>
</dbReference>
<evidence type="ECO:0000313" key="3">
    <source>
        <dbReference type="Proteomes" id="UP000501237"/>
    </source>
</evidence>
<name>A0A679GE45_9GAMM</name>
<protein>
    <recommendedName>
        <fullName evidence="1">GST N-terminal domain-containing protein</fullName>
    </recommendedName>
</protein>
<dbReference type="PROSITE" id="PS50404">
    <property type="entry name" value="GST_NTER"/>
    <property type="match status" value="1"/>
</dbReference>
<dbReference type="Gene3D" id="3.40.30.10">
    <property type="entry name" value="Glutaredoxin"/>
    <property type="match status" value="1"/>
</dbReference>
<reference evidence="2 3" key="1">
    <citation type="journal article" date="2020" name="Microbiol. Resour. Announc.">
        <title>Complete genome sequence of Pseudomonas otitidis strain MrB4, isolated from Lake Biwa in Japan.</title>
        <authorList>
            <person name="Miyazaki K."/>
            <person name="Hase E."/>
            <person name="Maruya T."/>
        </authorList>
    </citation>
    <scope>NUCLEOTIDE SEQUENCE [LARGE SCALE GENOMIC DNA]</scope>
    <source>
        <strain evidence="2 3">MrB4</strain>
    </source>
</reference>
<dbReference type="Pfam" id="PF13417">
    <property type="entry name" value="GST_N_3"/>
    <property type="match status" value="1"/>
</dbReference>
<dbReference type="SUPFAM" id="SSF52833">
    <property type="entry name" value="Thioredoxin-like"/>
    <property type="match status" value="1"/>
</dbReference>
<organism evidence="2 3">
    <name type="scientific">Metapseudomonas otitidis</name>
    <dbReference type="NCBI Taxonomy" id="319939"/>
    <lineage>
        <taxon>Bacteria</taxon>
        <taxon>Pseudomonadati</taxon>
        <taxon>Pseudomonadota</taxon>
        <taxon>Gammaproteobacteria</taxon>
        <taxon>Pseudomonadales</taxon>
        <taxon>Pseudomonadaceae</taxon>
        <taxon>Metapseudomonas</taxon>
    </lineage>
</organism>
<proteinExistence type="predicted"/>
<dbReference type="InterPro" id="IPR004045">
    <property type="entry name" value="Glutathione_S-Trfase_N"/>
</dbReference>